<dbReference type="EMBL" id="CP016618">
    <property type="protein sequence ID" value="ANY83779.1"/>
    <property type="molecule type" value="Genomic_DNA"/>
</dbReference>
<reference evidence="3" key="1">
    <citation type="submission" date="2016-07" db="EMBL/GenBank/DDBJ databases">
        <title>Microvirga ossetica sp. nov. a new species of rhizobia isolated from root nodules of the legume species Vicia alpestris Steven originated from North Ossetia region in the Caucasus.</title>
        <authorList>
            <person name="Safronova V.I."/>
            <person name="Kuznetsova I.G."/>
            <person name="Sazanova A.L."/>
            <person name="Belimov A."/>
            <person name="Andronov E."/>
            <person name="Osledkin Y.S."/>
            <person name="Onishchuk O.P."/>
            <person name="Kurchak O.N."/>
            <person name="Shaposhnikov A.I."/>
            <person name="Willems A."/>
            <person name="Tikhonovich I.A."/>
        </authorList>
    </citation>
    <scope>NUCLEOTIDE SEQUENCE [LARGE SCALE GENOMIC DNA]</scope>
    <source>
        <strain evidence="3">V5/3M</strain>
        <plasmid evidence="3">unnamed3</plasmid>
    </source>
</reference>
<dbReference type="InterPro" id="IPR019207">
    <property type="entry name" value="DUF2092"/>
</dbReference>
<feature type="chain" id="PRO_5008536494" description="DUF2092 domain-containing protein" evidence="2">
    <location>
        <begin position="21"/>
        <end position="257"/>
    </location>
</feature>
<feature type="signal peptide" evidence="2">
    <location>
        <begin position="1"/>
        <end position="20"/>
    </location>
</feature>
<geneLocation type="plasmid" evidence="3">
    <name>unnamed3</name>
</geneLocation>
<keyword evidence="1 2" id="KW-0732">Signal</keyword>
<evidence type="ECO:0000256" key="1">
    <source>
        <dbReference type="ARBA" id="ARBA00022729"/>
    </source>
</evidence>
<name>A0A1B2EUY6_9HYPH</name>
<evidence type="ECO:0000313" key="3">
    <source>
        <dbReference type="EMBL" id="ANY83779.1"/>
    </source>
</evidence>
<organism evidence="3">
    <name type="scientific">Microvirga ossetica</name>
    <dbReference type="NCBI Taxonomy" id="1882682"/>
    <lineage>
        <taxon>Bacteria</taxon>
        <taxon>Pseudomonadati</taxon>
        <taxon>Pseudomonadota</taxon>
        <taxon>Alphaproteobacteria</taxon>
        <taxon>Hyphomicrobiales</taxon>
        <taxon>Methylobacteriaceae</taxon>
        <taxon>Microvirga</taxon>
    </lineage>
</organism>
<proteinExistence type="predicted"/>
<sequence>MFMSALGALVGLATVPTAHAQEPALPVRPALSEDADAALATLNKTLSASELSFSAKTSRVYLNESGQPLHIFHTMKVLVRRPDRLKIQVTGDDGANDLFYDGKTVSLFSPDRKVYSVMPAPGGIPAALTEVLDRLNIDFPLVNFFGVSPDQSLLRKVVAGWQVGTATIDGVECRHLFFHQMAGTEMELWVENTNAAIPRRLIVTYRLLPGQPRFVAEFTNWDSKAHPSDSVFAFQPPADAKQVELMPAVAPGQPRRQ</sequence>
<evidence type="ECO:0000256" key="2">
    <source>
        <dbReference type="SAM" id="SignalP"/>
    </source>
</evidence>
<dbReference type="Pfam" id="PF09865">
    <property type="entry name" value="DUF2092"/>
    <property type="match status" value="1"/>
</dbReference>
<accession>A0A1B2EUY6</accession>
<dbReference type="SUPFAM" id="SSF89392">
    <property type="entry name" value="Prokaryotic lipoproteins and lipoprotein localization factors"/>
    <property type="match status" value="1"/>
</dbReference>
<dbReference type="AlphaFoldDB" id="A0A1B2EUY6"/>
<protein>
    <recommendedName>
        <fullName evidence="4">DUF2092 domain-containing protein</fullName>
    </recommendedName>
</protein>
<gene>
    <name evidence="3" type="ORF">BB934_36740</name>
</gene>
<dbReference type="Gene3D" id="2.50.20.10">
    <property type="entry name" value="Lipoprotein localisation LolA/LolB/LppX"/>
    <property type="match status" value="1"/>
</dbReference>
<keyword evidence="3" id="KW-0614">Plasmid</keyword>
<dbReference type="KEGG" id="moc:BB934_36740"/>
<evidence type="ECO:0008006" key="4">
    <source>
        <dbReference type="Google" id="ProtNLM"/>
    </source>
</evidence>
<dbReference type="InterPro" id="IPR029046">
    <property type="entry name" value="LolA/LolB/LppX"/>
</dbReference>